<sequence length="77" mass="8299">MAKAKKETETPGEITAYSVKLKKKNVPMVDPVIDCKSGRYIATGKDSDGNKMAAIMSKATAEEHIKNGNAKKGTGWE</sequence>
<organism evidence="1 2">
    <name type="scientific">Mucilaginibacter robiniae</name>
    <dbReference type="NCBI Taxonomy" id="2728022"/>
    <lineage>
        <taxon>Bacteria</taxon>
        <taxon>Pseudomonadati</taxon>
        <taxon>Bacteroidota</taxon>
        <taxon>Sphingobacteriia</taxon>
        <taxon>Sphingobacteriales</taxon>
        <taxon>Sphingobacteriaceae</taxon>
        <taxon>Mucilaginibacter</taxon>
    </lineage>
</organism>
<accession>A0A7L5E5X7</accession>
<protein>
    <submittedName>
        <fullName evidence="1">Uncharacterized protein</fullName>
    </submittedName>
</protein>
<proteinExistence type="predicted"/>
<evidence type="ECO:0000313" key="2">
    <source>
        <dbReference type="Proteomes" id="UP000503278"/>
    </source>
</evidence>
<keyword evidence="2" id="KW-1185">Reference proteome</keyword>
<dbReference type="KEGG" id="mrob:HH214_20180"/>
<reference evidence="1 2" key="1">
    <citation type="submission" date="2020-04" db="EMBL/GenBank/DDBJ databases">
        <title>Genome sequencing of novel species.</title>
        <authorList>
            <person name="Heo J."/>
            <person name="Kim S.-J."/>
            <person name="Kim J.-S."/>
            <person name="Hong S.-B."/>
            <person name="Kwon S.-W."/>
        </authorList>
    </citation>
    <scope>NUCLEOTIDE SEQUENCE [LARGE SCALE GENOMIC DNA]</scope>
    <source>
        <strain evidence="1 2">F39-2</strain>
    </source>
</reference>
<dbReference type="Proteomes" id="UP000503278">
    <property type="component" value="Chromosome"/>
</dbReference>
<evidence type="ECO:0000313" key="1">
    <source>
        <dbReference type="EMBL" id="QJD98028.1"/>
    </source>
</evidence>
<name>A0A7L5E5X7_9SPHI</name>
<gene>
    <name evidence="1" type="ORF">HH214_20180</name>
</gene>
<dbReference type="EMBL" id="CP051682">
    <property type="protein sequence ID" value="QJD98028.1"/>
    <property type="molecule type" value="Genomic_DNA"/>
</dbReference>
<dbReference type="RefSeq" id="WP_169610718.1">
    <property type="nucleotide sequence ID" value="NZ_CP051682.1"/>
</dbReference>
<dbReference type="AlphaFoldDB" id="A0A7L5E5X7"/>